<proteinExistence type="predicted"/>
<dbReference type="EMBL" id="PQIB02000012">
    <property type="protein sequence ID" value="RLM80664.1"/>
    <property type="molecule type" value="Genomic_DNA"/>
</dbReference>
<evidence type="ECO:0000313" key="3">
    <source>
        <dbReference type="Proteomes" id="UP000275267"/>
    </source>
</evidence>
<protein>
    <submittedName>
        <fullName evidence="2">Cellulose synthase-like protein E2</fullName>
    </submittedName>
</protein>
<dbReference type="STRING" id="4540.A0A3L6QJA1"/>
<keyword evidence="1" id="KW-0472">Membrane</keyword>
<name>A0A3L6QJA1_PANMI</name>
<dbReference type="PANTHER" id="PTHR13301">
    <property type="entry name" value="X-BOX TRANSCRIPTION FACTOR-RELATED"/>
    <property type="match status" value="1"/>
</dbReference>
<evidence type="ECO:0000313" key="2">
    <source>
        <dbReference type="EMBL" id="RLM80664.1"/>
    </source>
</evidence>
<accession>A0A3L6QJA1</accession>
<organism evidence="2 3">
    <name type="scientific">Panicum miliaceum</name>
    <name type="common">Proso millet</name>
    <name type="synonym">Broomcorn millet</name>
    <dbReference type="NCBI Taxonomy" id="4540"/>
    <lineage>
        <taxon>Eukaryota</taxon>
        <taxon>Viridiplantae</taxon>
        <taxon>Streptophyta</taxon>
        <taxon>Embryophyta</taxon>
        <taxon>Tracheophyta</taxon>
        <taxon>Spermatophyta</taxon>
        <taxon>Magnoliopsida</taxon>
        <taxon>Liliopsida</taxon>
        <taxon>Poales</taxon>
        <taxon>Poaceae</taxon>
        <taxon>PACMAD clade</taxon>
        <taxon>Panicoideae</taxon>
        <taxon>Panicodae</taxon>
        <taxon>Paniceae</taxon>
        <taxon>Panicinae</taxon>
        <taxon>Panicum</taxon>
        <taxon>Panicum sect. Panicum</taxon>
    </lineage>
</organism>
<keyword evidence="1" id="KW-0812">Transmembrane</keyword>
<comment type="caution">
    <text evidence="2">The sequence shown here is derived from an EMBL/GenBank/DDBJ whole genome shotgun (WGS) entry which is preliminary data.</text>
</comment>
<feature type="transmembrane region" description="Helical" evidence="1">
    <location>
        <begin position="25"/>
        <end position="46"/>
    </location>
</feature>
<dbReference type="OrthoDB" id="683843at2759"/>
<dbReference type="Proteomes" id="UP000275267">
    <property type="component" value="Unassembled WGS sequence"/>
</dbReference>
<keyword evidence="3" id="KW-1185">Reference proteome</keyword>
<dbReference type="AlphaFoldDB" id="A0A3L6QJA1"/>
<evidence type="ECO:0000256" key="1">
    <source>
        <dbReference type="SAM" id="Phobius"/>
    </source>
</evidence>
<gene>
    <name evidence="2" type="ORF">C2845_PM12G25620</name>
</gene>
<feature type="transmembrane region" description="Helical" evidence="1">
    <location>
        <begin position="58"/>
        <end position="77"/>
    </location>
</feature>
<keyword evidence="1" id="KW-1133">Transmembrane helix</keyword>
<reference evidence="3" key="1">
    <citation type="journal article" date="2019" name="Nat. Commun.">
        <title>The genome of broomcorn millet.</title>
        <authorList>
            <person name="Zou C."/>
            <person name="Miki D."/>
            <person name="Li D."/>
            <person name="Tang Q."/>
            <person name="Xiao L."/>
            <person name="Rajput S."/>
            <person name="Deng P."/>
            <person name="Jia W."/>
            <person name="Huang R."/>
            <person name="Zhang M."/>
            <person name="Sun Y."/>
            <person name="Hu J."/>
            <person name="Fu X."/>
            <person name="Schnable P.S."/>
            <person name="Li F."/>
            <person name="Zhang H."/>
            <person name="Feng B."/>
            <person name="Zhu X."/>
            <person name="Liu R."/>
            <person name="Schnable J.C."/>
            <person name="Zhu J.-K."/>
            <person name="Zhang H."/>
        </authorList>
    </citation>
    <scope>NUCLEOTIDE SEQUENCE [LARGE SCALE GENOMIC DNA]</scope>
</reference>
<sequence length="109" mass="12488">MAGSSVSSGRPPLFASEKPARVAAYAYRLFTGTLLAGLLLIWLYRATHLPPRSSCARWWAWLGLSAAELWFGFYWVLTLSVRWSPVYRRTFPDRLARRYRTWSACLPCG</sequence>